<dbReference type="InterPro" id="IPR017896">
    <property type="entry name" value="4Fe4S_Fe-S-bd"/>
</dbReference>
<dbReference type="InterPro" id="IPR036188">
    <property type="entry name" value="FAD/NAD-bd_sf"/>
</dbReference>
<dbReference type="Gene3D" id="3.50.50.60">
    <property type="entry name" value="FAD/NAD(P)-binding domain"/>
    <property type="match status" value="2"/>
</dbReference>
<keyword evidence="4" id="KW-0274">FAD</keyword>
<dbReference type="InterPro" id="IPR051473">
    <property type="entry name" value="P2Ox-like"/>
</dbReference>
<dbReference type="InterPro" id="IPR000172">
    <property type="entry name" value="GMC_OxRdtase_N"/>
</dbReference>
<dbReference type="Proteomes" id="UP000663203">
    <property type="component" value="Chromosome"/>
</dbReference>
<evidence type="ECO:0000313" key="8">
    <source>
        <dbReference type="EMBL" id="QSW99912.1"/>
    </source>
</evidence>
<evidence type="ECO:0000259" key="7">
    <source>
        <dbReference type="PROSITE" id="PS51379"/>
    </source>
</evidence>
<dbReference type="GO" id="GO:0050660">
    <property type="term" value="F:flavin adenine dinucleotide binding"/>
    <property type="evidence" value="ECO:0007669"/>
    <property type="project" value="InterPro"/>
</dbReference>
<reference evidence="8 9" key="1">
    <citation type="submission" date="2021-03" db="EMBL/GenBank/DDBJ databases">
        <title>Haloterrigena longa sp. nov. and Haloterrigena limicola sp. nov., extremely halophilic archaea isolated from a salt lake.</title>
        <authorList>
            <person name="Henglin C."/>
        </authorList>
    </citation>
    <scope>NUCLEOTIDE SEQUENCE [LARGE SCALE GENOMIC DNA]</scope>
    <source>
        <strain evidence="8 9">KZCA68</strain>
    </source>
</reference>
<dbReference type="InterPro" id="IPR022357">
    <property type="entry name" value="MIP_CS"/>
</dbReference>
<dbReference type="KEGG" id="hakz:J0X25_02820"/>
<keyword evidence="9" id="KW-1185">Reference proteome</keyword>
<dbReference type="InterPro" id="IPR007867">
    <property type="entry name" value="GMC_OxRtase_C"/>
</dbReference>
<dbReference type="PANTHER" id="PTHR42784:SF1">
    <property type="entry name" value="PYRANOSE 2-OXIDASE"/>
    <property type="match status" value="1"/>
</dbReference>
<evidence type="ECO:0000313" key="9">
    <source>
        <dbReference type="Proteomes" id="UP000663203"/>
    </source>
</evidence>
<dbReference type="PROSITE" id="PS00221">
    <property type="entry name" value="MIP"/>
    <property type="match status" value="1"/>
</dbReference>
<comment type="similarity">
    <text evidence="2">Belongs to the GMC oxidoreductase family.</text>
</comment>
<organism evidence="8 9">
    <name type="scientific">Haloterrigena alkaliphila</name>
    <dbReference type="NCBI Taxonomy" id="2816475"/>
    <lineage>
        <taxon>Archaea</taxon>
        <taxon>Methanobacteriati</taxon>
        <taxon>Methanobacteriota</taxon>
        <taxon>Stenosarchaea group</taxon>
        <taxon>Halobacteria</taxon>
        <taxon>Halobacteriales</taxon>
        <taxon>Natrialbaceae</taxon>
        <taxon>Haloterrigena</taxon>
    </lineage>
</organism>
<dbReference type="AlphaFoldDB" id="A0A8A2VHV8"/>
<dbReference type="RefSeq" id="WP_207289517.1">
    <property type="nucleotide sequence ID" value="NZ_CP071462.1"/>
</dbReference>
<keyword evidence="5" id="KW-0560">Oxidoreductase</keyword>
<dbReference type="EMBL" id="CP071462">
    <property type="protein sequence ID" value="QSW99912.1"/>
    <property type="molecule type" value="Genomic_DNA"/>
</dbReference>
<keyword evidence="3" id="KW-0285">Flavoprotein</keyword>
<feature type="region of interest" description="Disordered" evidence="6">
    <location>
        <begin position="1"/>
        <end position="32"/>
    </location>
</feature>
<protein>
    <submittedName>
        <fullName evidence="8">GMC family oxidoreductase</fullName>
    </submittedName>
</protein>
<dbReference type="PROSITE" id="PS51379">
    <property type="entry name" value="4FE4S_FER_2"/>
    <property type="match status" value="1"/>
</dbReference>
<comment type="cofactor">
    <cofactor evidence="1">
        <name>FAD</name>
        <dbReference type="ChEBI" id="CHEBI:57692"/>
    </cofactor>
</comment>
<evidence type="ECO:0000256" key="2">
    <source>
        <dbReference type="ARBA" id="ARBA00010790"/>
    </source>
</evidence>
<evidence type="ECO:0000256" key="4">
    <source>
        <dbReference type="ARBA" id="ARBA00022827"/>
    </source>
</evidence>
<feature type="compositionally biased region" description="Basic and acidic residues" evidence="6">
    <location>
        <begin position="15"/>
        <end position="31"/>
    </location>
</feature>
<dbReference type="GeneID" id="63186203"/>
<gene>
    <name evidence="8" type="ORF">J0X25_02820</name>
</gene>
<dbReference type="SUPFAM" id="SSF51905">
    <property type="entry name" value="FAD/NAD(P)-binding domain"/>
    <property type="match status" value="1"/>
</dbReference>
<evidence type="ECO:0000256" key="3">
    <source>
        <dbReference type="ARBA" id="ARBA00022630"/>
    </source>
</evidence>
<evidence type="ECO:0000256" key="6">
    <source>
        <dbReference type="SAM" id="MobiDB-lite"/>
    </source>
</evidence>
<feature type="domain" description="4Fe-4S ferredoxin-type" evidence="7">
    <location>
        <begin position="219"/>
        <end position="249"/>
    </location>
</feature>
<name>A0A8A2VHV8_9EURY</name>
<sequence>MSWDRPPAQSAGSRTDGDAERSADADVDRTPVADADVCVIGAGPAGGIVADRLADAGLEVVVLEAGPRFDPSDRHARQERAIRPAYDRPAVWDGHPERDAYESSGARHYPLNYTRAKGVGGSTLHWQGMVMRLHEDDFNSASARGVGPDWPIDYEDLRPYYAEAERELGIAGADDNPFAPPREEPHPMPAFPPSYSDSLFAEACEELEIAMHSVPNARNSERYDGRSACVGYGTCEPVCPSGAKYDATVHVERAETKGATVIDRVPVQRLAHGPDAIDAAVYAAPDGEEHRQHADAFVVACGGVETPRLLLLSESSHYPDGLANSSGTVGKFFMEHLFAGTGGILDERTRLNHVGFLTSESHQFYDDADAEYAPFKLEFLNYGGPAALEMAPPAMALEGEDWGDDLLERLRTEYGNQIGVGALVEQLPREDSYIGLDPDRTDDRGNPVPDVHWTIDDRALRTLDRANEIQERVLGELGAEITWQVGPENAGPAFHHMGTTRMSDDPAESVVGPDLRTHDLENCWIASSSVFPTGGATNPTLTIAALALKAADHVLEVL</sequence>
<accession>A0A8A2VHV8</accession>
<dbReference type="Pfam" id="PF05199">
    <property type="entry name" value="GMC_oxred_C"/>
    <property type="match status" value="1"/>
</dbReference>
<dbReference type="GO" id="GO:0016614">
    <property type="term" value="F:oxidoreductase activity, acting on CH-OH group of donors"/>
    <property type="evidence" value="ECO:0007669"/>
    <property type="project" value="InterPro"/>
</dbReference>
<proteinExistence type="inferred from homology"/>
<dbReference type="PANTHER" id="PTHR42784">
    <property type="entry name" value="PYRANOSE 2-OXIDASE"/>
    <property type="match status" value="1"/>
</dbReference>
<evidence type="ECO:0000256" key="1">
    <source>
        <dbReference type="ARBA" id="ARBA00001974"/>
    </source>
</evidence>
<evidence type="ECO:0000256" key="5">
    <source>
        <dbReference type="ARBA" id="ARBA00023002"/>
    </source>
</evidence>
<dbReference type="Pfam" id="PF00732">
    <property type="entry name" value="GMC_oxred_N"/>
    <property type="match status" value="1"/>
</dbReference>